<evidence type="ECO:0000313" key="4">
    <source>
        <dbReference type="Proteomes" id="UP001590950"/>
    </source>
</evidence>
<reference evidence="3 4" key="1">
    <citation type="submission" date="2024-09" db="EMBL/GenBank/DDBJ databases">
        <title>Rethinking Asexuality: The Enigmatic Case of Functional Sexual Genes in Lepraria (Stereocaulaceae).</title>
        <authorList>
            <person name="Doellman M."/>
            <person name="Sun Y."/>
            <person name="Barcenas-Pena A."/>
            <person name="Lumbsch H.T."/>
            <person name="Grewe F."/>
        </authorList>
    </citation>
    <scope>NUCLEOTIDE SEQUENCE [LARGE SCALE GENOMIC DNA]</scope>
    <source>
        <strain evidence="3 4">Mercado 3170</strain>
    </source>
</reference>
<feature type="region of interest" description="Disordered" evidence="1">
    <location>
        <begin position="49"/>
        <end position="97"/>
    </location>
</feature>
<accession>A0ABR4A7V9</accession>
<comment type="caution">
    <text evidence="3">The sequence shown here is derived from an EMBL/GenBank/DDBJ whole genome shotgun (WGS) entry which is preliminary data.</text>
</comment>
<name>A0ABR4A7V9_9LECA</name>
<sequence>MPTDGAIAKFLYTILKQLDLKSIDWQEVANGLDITNGHAARMRFSRFKQQMEGTTSHPRKPTPATPRLKKTRPEKPPSSERPNDNANRQQAFGTRVEPIVQGQPIAKAEEITEGGLGFKREPGLGDEAMRDIGPLVKPEPIIKEDMQEDEILWAGAEVTMNRAAPEACPGISTYTQQALEGHFAAQKVVTLQLSPEPIVAKENNNDPKEYIVKIEPA</sequence>
<evidence type="ECO:0000256" key="1">
    <source>
        <dbReference type="SAM" id="MobiDB-lite"/>
    </source>
</evidence>
<feature type="domain" description="Myb-like DNA-binding" evidence="2">
    <location>
        <begin position="8"/>
        <end position="52"/>
    </location>
</feature>
<feature type="compositionally biased region" description="Basic and acidic residues" evidence="1">
    <location>
        <begin position="71"/>
        <end position="83"/>
    </location>
</feature>
<dbReference type="Proteomes" id="UP001590950">
    <property type="component" value="Unassembled WGS sequence"/>
</dbReference>
<gene>
    <name evidence="3" type="ORF">N7G274_005557</name>
</gene>
<dbReference type="InterPro" id="IPR054505">
    <property type="entry name" value="Myb_DNA-bind_8"/>
</dbReference>
<proteinExistence type="predicted"/>
<evidence type="ECO:0000259" key="2">
    <source>
        <dbReference type="Pfam" id="PF22980"/>
    </source>
</evidence>
<organism evidence="3 4">
    <name type="scientific">Stereocaulon virgatum</name>
    <dbReference type="NCBI Taxonomy" id="373712"/>
    <lineage>
        <taxon>Eukaryota</taxon>
        <taxon>Fungi</taxon>
        <taxon>Dikarya</taxon>
        <taxon>Ascomycota</taxon>
        <taxon>Pezizomycotina</taxon>
        <taxon>Lecanoromycetes</taxon>
        <taxon>OSLEUM clade</taxon>
        <taxon>Lecanoromycetidae</taxon>
        <taxon>Lecanorales</taxon>
        <taxon>Lecanorineae</taxon>
        <taxon>Stereocaulaceae</taxon>
        <taxon>Stereocaulon</taxon>
    </lineage>
</organism>
<dbReference type="Pfam" id="PF22980">
    <property type="entry name" value="Myb_DNA-bind_8"/>
    <property type="match status" value="1"/>
</dbReference>
<keyword evidence="4" id="KW-1185">Reference proteome</keyword>
<evidence type="ECO:0000313" key="3">
    <source>
        <dbReference type="EMBL" id="KAL2041773.1"/>
    </source>
</evidence>
<protein>
    <recommendedName>
        <fullName evidence="2">Myb-like DNA-binding domain-containing protein</fullName>
    </recommendedName>
</protein>
<dbReference type="EMBL" id="JBEFKJ010000016">
    <property type="protein sequence ID" value="KAL2041773.1"/>
    <property type="molecule type" value="Genomic_DNA"/>
</dbReference>